<evidence type="ECO:0000256" key="4">
    <source>
        <dbReference type="ARBA" id="ARBA00023128"/>
    </source>
</evidence>
<evidence type="ECO:0000313" key="11">
    <source>
        <dbReference type="EMBL" id="CAK8672741.1"/>
    </source>
</evidence>
<evidence type="ECO:0000313" key="12">
    <source>
        <dbReference type="Proteomes" id="UP001642483"/>
    </source>
</evidence>
<dbReference type="InterPro" id="IPR013810">
    <property type="entry name" value="Ribosomal_uS5_N"/>
</dbReference>
<comment type="caution">
    <text evidence="11">The sequence shown here is derived from an EMBL/GenBank/DDBJ whole genome shotgun (WGS) entry which is preliminary data.</text>
</comment>
<dbReference type="SUPFAM" id="SSF54211">
    <property type="entry name" value="Ribosomal protein S5 domain 2-like"/>
    <property type="match status" value="1"/>
</dbReference>
<protein>
    <recommendedName>
        <fullName evidence="6">Small ribosomal subunit protein uS5m</fullName>
    </recommendedName>
    <alternativeName>
        <fullName evidence="7">28S ribosomal protein S5, mitochondrial</fullName>
    </alternativeName>
</protein>
<dbReference type="EMBL" id="CAWYQH010000001">
    <property type="protein sequence ID" value="CAK8672741.1"/>
    <property type="molecule type" value="Genomic_DNA"/>
</dbReference>
<dbReference type="Pfam" id="PF03719">
    <property type="entry name" value="Ribosomal_S5_C"/>
    <property type="match status" value="1"/>
</dbReference>
<evidence type="ECO:0000256" key="2">
    <source>
        <dbReference type="ARBA" id="ARBA00008945"/>
    </source>
</evidence>
<keyword evidence="5 8" id="KW-0687">Ribonucleoprotein</keyword>
<keyword evidence="3 8" id="KW-0689">Ribosomal protein</keyword>
<evidence type="ECO:0000256" key="5">
    <source>
        <dbReference type="ARBA" id="ARBA00023274"/>
    </source>
</evidence>
<dbReference type="SUPFAM" id="SSF54768">
    <property type="entry name" value="dsRNA-binding domain-like"/>
    <property type="match status" value="1"/>
</dbReference>
<keyword evidence="4" id="KW-0496">Mitochondrion</keyword>
<dbReference type="Gene3D" id="3.30.160.20">
    <property type="match status" value="1"/>
</dbReference>
<dbReference type="Proteomes" id="UP001642483">
    <property type="component" value="Unassembled WGS sequence"/>
</dbReference>
<dbReference type="InterPro" id="IPR014721">
    <property type="entry name" value="Ribsml_uS5_D2-typ_fold_subgr"/>
</dbReference>
<dbReference type="InterPro" id="IPR048584">
    <property type="entry name" value="Ribosomal_uS5m_N"/>
</dbReference>
<dbReference type="InterPro" id="IPR000851">
    <property type="entry name" value="Ribosomal_uS5"/>
</dbReference>
<dbReference type="PANTHER" id="PTHR48277">
    <property type="entry name" value="MITOCHONDRIAL RIBOSOMAL PROTEIN S5"/>
    <property type="match status" value="1"/>
</dbReference>
<dbReference type="InterPro" id="IPR005324">
    <property type="entry name" value="Ribosomal_uS5_C"/>
</dbReference>
<evidence type="ECO:0000256" key="1">
    <source>
        <dbReference type="ARBA" id="ARBA00004173"/>
    </source>
</evidence>
<evidence type="ECO:0000256" key="8">
    <source>
        <dbReference type="PROSITE-ProRule" id="PRU00268"/>
    </source>
</evidence>
<evidence type="ECO:0000256" key="3">
    <source>
        <dbReference type="ARBA" id="ARBA00022980"/>
    </source>
</evidence>
<dbReference type="InterPro" id="IPR020568">
    <property type="entry name" value="Ribosomal_Su5_D2-typ_SF"/>
</dbReference>
<comment type="subcellular location">
    <subcellularLocation>
        <location evidence="1">Mitochondrion</location>
    </subcellularLocation>
</comment>
<evidence type="ECO:0000256" key="7">
    <source>
        <dbReference type="ARBA" id="ARBA00041606"/>
    </source>
</evidence>
<reference evidence="11 12" key="1">
    <citation type="submission" date="2024-02" db="EMBL/GenBank/DDBJ databases">
        <authorList>
            <person name="Daric V."/>
            <person name="Darras S."/>
        </authorList>
    </citation>
    <scope>NUCLEOTIDE SEQUENCE [LARGE SCALE GENOMIC DNA]</scope>
</reference>
<evidence type="ECO:0000256" key="6">
    <source>
        <dbReference type="ARBA" id="ARBA00039335"/>
    </source>
</evidence>
<dbReference type="PROSITE" id="PS50881">
    <property type="entry name" value="S5_DSRBD"/>
    <property type="match status" value="1"/>
</dbReference>
<gene>
    <name evidence="11" type="ORF">CVLEPA_LOCUS2428</name>
</gene>
<evidence type="ECO:0000256" key="9">
    <source>
        <dbReference type="RuleBase" id="RU003823"/>
    </source>
</evidence>
<proteinExistence type="inferred from homology"/>
<dbReference type="Pfam" id="PF00333">
    <property type="entry name" value="Ribosomal_S5"/>
    <property type="match status" value="1"/>
</dbReference>
<dbReference type="PANTHER" id="PTHR48277:SF1">
    <property type="entry name" value="MITOCHONDRIAL RIBOSOMAL PROTEIN S5"/>
    <property type="match status" value="1"/>
</dbReference>
<name>A0ABP0F1J8_CLALP</name>
<keyword evidence="12" id="KW-1185">Reference proteome</keyword>
<dbReference type="Pfam" id="PF21251">
    <property type="entry name" value="Ribosomal_uS5m_N"/>
    <property type="match status" value="1"/>
</dbReference>
<accession>A0ABP0F1J8</accession>
<comment type="similarity">
    <text evidence="2 9">Belongs to the universal ribosomal protein uS5 family.</text>
</comment>
<organism evidence="11 12">
    <name type="scientific">Clavelina lepadiformis</name>
    <name type="common">Light-bulb sea squirt</name>
    <name type="synonym">Ascidia lepadiformis</name>
    <dbReference type="NCBI Taxonomy" id="159417"/>
    <lineage>
        <taxon>Eukaryota</taxon>
        <taxon>Metazoa</taxon>
        <taxon>Chordata</taxon>
        <taxon>Tunicata</taxon>
        <taxon>Ascidiacea</taxon>
        <taxon>Aplousobranchia</taxon>
        <taxon>Clavelinidae</taxon>
        <taxon>Clavelina</taxon>
    </lineage>
</organism>
<evidence type="ECO:0000259" key="10">
    <source>
        <dbReference type="PROSITE" id="PS50881"/>
    </source>
</evidence>
<feature type="domain" description="S5 DRBM" evidence="10">
    <location>
        <begin position="141"/>
        <end position="205"/>
    </location>
</feature>
<sequence length="378" mass="43236">MRLKLVWRISTLPFFWSNQRRCTGTFCRLSGKDLWNSTSPENKRTGRGKRARIQKKKDFSKKVFGEGDAGVMWPGLNEVHTAQARVRTPEEQAVYLEERKAFEEMRKATRNNTVRGWTGGHWGGVDLGTPAPLNGISFDDFKCTIMDVARVSHMSDRIGRVYGNRAMVAVGNGKGMIGVSSSVATDLSSALRKARNRALSRLKFVERFEERTVFEDIYVNHHRTWMSIRKQPLGYGLRCHRALADMCRLIGISDIYIKVFGSTRMLNLLKCFVKGMLLQETYQAKADQLGYHLVEFDELNHNYPNVLASPVNGKVNDQPYDDYQEYLDQELITRDVRYTENPPPGYRRPLSKHNRGIPVPASPAVPQFLANIRNFKID</sequence>
<dbReference type="Gene3D" id="3.30.230.10">
    <property type="match status" value="1"/>
</dbReference>